<feature type="region of interest" description="Disordered" evidence="1">
    <location>
        <begin position="74"/>
        <end position="97"/>
    </location>
</feature>
<feature type="compositionally biased region" description="Acidic residues" evidence="1">
    <location>
        <begin position="75"/>
        <end position="84"/>
    </location>
</feature>
<accession>A0A9N9EI23</accession>
<gene>
    <name evidence="2" type="ORF">FMOSSE_LOCUS12742</name>
</gene>
<dbReference type="EMBL" id="CAJVPP010006417">
    <property type="protein sequence ID" value="CAG8678100.1"/>
    <property type="molecule type" value="Genomic_DNA"/>
</dbReference>
<comment type="caution">
    <text evidence="2">The sequence shown here is derived from an EMBL/GenBank/DDBJ whole genome shotgun (WGS) entry which is preliminary data.</text>
</comment>
<dbReference type="Proteomes" id="UP000789375">
    <property type="component" value="Unassembled WGS sequence"/>
</dbReference>
<proteinExistence type="predicted"/>
<feature type="region of interest" description="Disordered" evidence="1">
    <location>
        <begin position="1"/>
        <end position="22"/>
    </location>
</feature>
<sequence>MRYEGFGKNEETDDNDLMMPSDINTSAITSNVSCHSSISSISTHITSTSRDSGPMDKFHLYQMVGVLDSPRIEEDYLDPGEESSDSNHRNRRKNTNNENIEAVDELILPNSICGENNINGNELSFERIMNLWNQMLRNEILDDESDLEDESNEMENFDIDNYLSEYKHPQRDFTAK</sequence>
<name>A0A9N9EI23_FUNMO</name>
<evidence type="ECO:0000313" key="3">
    <source>
        <dbReference type="Proteomes" id="UP000789375"/>
    </source>
</evidence>
<feature type="compositionally biased region" description="Basic and acidic residues" evidence="1">
    <location>
        <begin position="1"/>
        <end position="10"/>
    </location>
</feature>
<organism evidence="2 3">
    <name type="scientific">Funneliformis mosseae</name>
    <name type="common">Endomycorrhizal fungus</name>
    <name type="synonym">Glomus mosseae</name>
    <dbReference type="NCBI Taxonomy" id="27381"/>
    <lineage>
        <taxon>Eukaryota</taxon>
        <taxon>Fungi</taxon>
        <taxon>Fungi incertae sedis</taxon>
        <taxon>Mucoromycota</taxon>
        <taxon>Glomeromycotina</taxon>
        <taxon>Glomeromycetes</taxon>
        <taxon>Glomerales</taxon>
        <taxon>Glomeraceae</taxon>
        <taxon>Funneliformis</taxon>
    </lineage>
</organism>
<evidence type="ECO:0000313" key="2">
    <source>
        <dbReference type="EMBL" id="CAG8678100.1"/>
    </source>
</evidence>
<evidence type="ECO:0000256" key="1">
    <source>
        <dbReference type="SAM" id="MobiDB-lite"/>
    </source>
</evidence>
<reference evidence="2" key="1">
    <citation type="submission" date="2021-06" db="EMBL/GenBank/DDBJ databases">
        <authorList>
            <person name="Kallberg Y."/>
            <person name="Tangrot J."/>
            <person name="Rosling A."/>
        </authorList>
    </citation>
    <scope>NUCLEOTIDE SEQUENCE</scope>
    <source>
        <strain evidence="2">87-6 pot B 2015</strain>
    </source>
</reference>
<dbReference type="AlphaFoldDB" id="A0A9N9EI23"/>
<protein>
    <submittedName>
        <fullName evidence="2">11373_t:CDS:1</fullName>
    </submittedName>
</protein>
<keyword evidence="3" id="KW-1185">Reference proteome</keyword>